<evidence type="ECO:0000259" key="6">
    <source>
        <dbReference type="PROSITE" id="PS50110"/>
    </source>
</evidence>
<protein>
    <submittedName>
        <fullName evidence="8">Response regulator transcription factor</fullName>
    </submittedName>
</protein>
<keyword evidence="9" id="KW-1185">Reference proteome</keyword>
<feature type="domain" description="OmpR/PhoB-type" evidence="7">
    <location>
        <begin position="125"/>
        <end position="224"/>
    </location>
</feature>
<dbReference type="PROSITE" id="PS50110">
    <property type="entry name" value="RESPONSE_REGULATORY"/>
    <property type="match status" value="1"/>
</dbReference>
<keyword evidence="2" id="KW-0902">Two-component regulatory system</keyword>
<dbReference type="SMART" id="SM00448">
    <property type="entry name" value="REC"/>
    <property type="match status" value="1"/>
</dbReference>
<dbReference type="InterPro" id="IPR001867">
    <property type="entry name" value="OmpR/PhoB-type_DNA-bd"/>
</dbReference>
<dbReference type="Gene3D" id="6.10.250.690">
    <property type="match status" value="1"/>
</dbReference>
<sequence length="229" mass="25667">MHIGLAEDDPEQLALLSLWLTDAQHTVQGYGTRADFIAALGKERFDLLLVDWMLPDGTGADVLQWTRTNLGWELPILVLTVRDDEQTVVIALQAGADDYVVKPAKPLELLARVAALGRRVQRGALPVLRLGAFEIDIQRQRLALDGEPVAMTQKEFDLSVYLFQNPGKLLSRDHLLNKIWGLNTEVDTRTVDTHISRLRKKLGLDGSKGWKLVPVYGVGYRFERSTESL</sequence>
<dbReference type="EMBL" id="JAJIRN010000005">
    <property type="protein sequence ID" value="MCV2368864.1"/>
    <property type="molecule type" value="Genomic_DNA"/>
</dbReference>
<dbReference type="CDD" id="cd00383">
    <property type="entry name" value="trans_reg_C"/>
    <property type="match status" value="1"/>
</dbReference>
<evidence type="ECO:0000256" key="2">
    <source>
        <dbReference type="ARBA" id="ARBA00023012"/>
    </source>
</evidence>
<dbReference type="Proteomes" id="UP001209701">
    <property type="component" value="Unassembled WGS sequence"/>
</dbReference>
<dbReference type="RefSeq" id="WP_263571459.1">
    <property type="nucleotide sequence ID" value="NZ_JAJIRN010000005.1"/>
</dbReference>
<keyword evidence="3 5" id="KW-0238">DNA-binding</keyword>
<gene>
    <name evidence="8" type="ORF">LNV07_12305</name>
</gene>
<evidence type="ECO:0000313" key="8">
    <source>
        <dbReference type="EMBL" id="MCV2368864.1"/>
    </source>
</evidence>
<dbReference type="Pfam" id="PF00486">
    <property type="entry name" value="Trans_reg_C"/>
    <property type="match status" value="1"/>
</dbReference>
<evidence type="ECO:0000256" key="5">
    <source>
        <dbReference type="PROSITE-ProRule" id="PRU01091"/>
    </source>
</evidence>
<keyword evidence="1 4" id="KW-0597">Phosphoprotein</keyword>
<dbReference type="CDD" id="cd17574">
    <property type="entry name" value="REC_OmpR"/>
    <property type="match status" value="1"/>
</dbReference>
<dbReference type="SMART" id="SM00862">
    <property type="entry name" value="Trans_reg_C"/>
    <property type="match status" value="1"/>
</dbReference>
<proteinExistence type="predicted"/>
<dbReference type="PROSITE" id="PS51755">
    <property type="entry name" value="OMPR_PHOB"/>
    <property type="match status" value="1"/>
</dbReference>
<evidence type="ECO:0000256" key="4">
    <source>
        <dbReference type="PROSITE-ProRule" id="PRU00169"/>
    </source>
</evidence>
<dbReference type="InterPro" id="IPR001789">
    <property type="entry name" value="Sig_transdc_resp-reg_receiver"/>
</dbReference>
<dbReference type="PANTHER" id="PTHR48111">
    <property type="entry name" value="REGULATOR OF RPOS"/>
    <property type="match status" value="1"/>
</dbReference>
<dbReference type="InterPro" id="IPR036388">
    <property type="entry name" value="WH-like_DNA-bd_sf"/>
</dbReference>
<evidence type="ECO:0000256" key="1">
    <source>
        <dbReference type="ARBA" id="ARBA00022553"/>
    </source>
</evidence>
<feature type="DNA-binding region" description="OmpR/PhoB-type" evidence="5">
    <location>
        <begin position="125"/>
        <end position="224"/>
    </location>
</feature>
<evidence type="ECO:0000313" key="9">
    <source>
        <dbReference type="Proteomes" id="UP001209701"/>
    </source>
</evidence>
<evidence type="ECO:0000256" key="3">
    <source>
        <dbReference type="ARBA" id="ARBA00023125"/>
    </source>
</evidence>
<accession>A0ABT2YFP4</accession>
<dbReference type="InterPro" id="IPR011006">
    <property type="entry name" value="CheY-like_superfamily"/>
</dbReference>
<comment type="caution">
    <text evidence="8">The sequence shown here is derived from an EMBL/GenBank/DDBJ whole genome shotgun (WGS) entry which is preliminary data.</text>
</comment>
<feature type="modified residue" description="4-aspartylphosphate" evidence="4">
    <location>
        <position position="51"/>
    </location>
</feature>
<name>A0ABT2YFP4_9BURK</name>
<dbReference type="Pfam" id="PF00072">
    <property type="entry name" value="Response_reg"/>
    <property type="match status" value="1"/>
</dbReference>
<evidence type="ECO:0000259" key="7">
    <source>
        <dbReference type="PROSITE" id="PS51755"/>
    </source>
</evidence>
<dbReference type="PANTHER" id="PTHR48111:SF40">
    <property type="entry name" value="PHOSPHATE REGULON TRANSCRIPTIONAL REGULATORY PROTEIN PHOB"/>
    <property type="match status" value="1"/>
</dbReference>
<reference evidence="8 9" key="1">
    <citation type="submission" date="2021-11" db="EMBL/GenBank/DDBJ databases">
        <authorList>
            <person name="Liang Q."/>
            <person name="Mou H."/>
            <person name="Liu Z."/>
        </authorList>
    </citation>
    <scope>NUCLEOTIDE SEQUENCE [LARGE SCALE GENOMIC DNA]</scope>
    <source>
        <strain evidence="8 9">CHU3</strain>
    </source>
</reference>
<dbReference type="Gene3D" id="1.10.10.10">
    <property type="entry name" value="Winged helix-like DNA-binding domain superfamily/Winged helix DNA-binding domain"/>
    <property type="match status" value="1"/>
</dbReference>
<dbReference type="Gene3D" id="3.40.50.2300">
    <property type="match status" value="1"/>
</dbReference>
<organism evidence="8 9">
    <name type="scientific">Roseateles oligotrophus</name>
    <dbReference type="NCBI Taxonomy" id="1769250"/>
    <lineage>
        <taxon>Bacteria</taxon>
        <taxon>Pseudomonadati</taxon>
        <taxon>Pseudomonadota</taxon>
        <taxon>Betaproteobacteria</taxon>
        <taxon>Burkholderiales</taxon>
        <taxon>Sphaerotilaceae</taxon>
        <taxon>Roseateles</taxon>
    </lineage>
</organism>
<dbReference type="InterPro" id="IPR039420">
    <property type="entry name" value="WalR-like"/>
</dbReference>
<dbReference type="SUPFAM" id="SSF52172">
    <property type="entry name" value="CheY-like"/>
    <property type="match status" value="1"/>
</dbReference>
<feature type="domain" description="Response regulatory" evidence="6">
    <location>
        <begin position="2"/>
        <end position="117"/>
    </location>
</feature>